<dbReference type="Proteomes" id="UP000694385">
    <property type="component" value="Unassembled WGS sequence"/>
</dbReference>
<evidence type="ECO:0000256" key="22">
    <source>
        <dbReference type="ARBA" id="ARBA00077873"/>
    </source>
</evidence>
<dbReference type="PROSITE" id="PS50089">
    <property type="entry name" value="ZF_RING_2"/>
    <property type="match status" value="1"/>
</dbReference>
<dbReference type="CTD" id="5192"/>
<dbReference type="SUPFAM" id="SSF57850">
    <property type="entry name" value="RING/U-box"/>
    <property type="match status" value="1"/>
</dbReference>
<evidence type="ECO:0000256" key="7">
    <source>
        <dbReference type="ARBA" id="ARBA00022593"/>
    </source>
</evidence>
<keyword evidence="6" id="KW-0813">Transport</keyword>
<keyword evidence="9" id="KW-0812">Transmembrane</keyword>
<keyword evidence="7" id="KW-0962">Peroxisome biogenesis</keyword>
<evidence type="ECO:0000256" key="10">
    <source>
        <dbReference type="ARBA" id="ARBA00022723"/>
    </source>
</evidence>
<evidence type="ECO:0000256" key="5">
    <source>
        <dbReference type="ARBA" id="ARBA00012483"/>
    </source>
</evidence>
<comment type="similarity">
    <text evidence="4">Belongs to the pex2/pex10/pex12 family.</text>
</comment>
<dbReference type="GO" id="GO:0006513">
    <property type="term" value="P:protein monoubiquitination"/>
    <property type="evidence" value="ECO:0007669"/>
    <property type="project" value="Ensembl"/>
</dbReference>
<comment type="catalytic activity">
    <reaction evidence="1">
        <text>S-ubiquitinyl-[E2 ubiquitin-conjugating enzyme]-L-cysteine + [acceptor protein]-L-lysine = [E2 ubiquitin-conjugating enzyme]-L-cysteine + N(6)-ubiquitinyl-[acceptor protein]-L-lysine.</text>
        <dbReference type="EC" id="2.3.2.27"/>
    </reaction>
</comment>
<keyword evidence="11 24" id="KW-0863">Zinc-finger</keyword>
<dbReference type="GO" id="GO:0044721">
    <property type="term" value="P:protein import into peroxisome matrix, substrate release"/>
    <property type="evidence" value="ECO:0007669"/>
    <property type="project" value="Ensembl"/>
</dbReference>
<comment type="subunit">
    <text evidence="20">Component of the PEX2-PEX10-PEX12 retrotranslocation channel, composed of PEX2, PEX10 and PEX12. Interacts with PEX19.</text>
</comment>
<keyword evidence="15" id="KW-1133">Transmembrane helix</keyword>
<dbReference type="OMA" id="YCDVVQL"/>
<evidence type="ECO:0000256" key="9">
    <source>
        <dbReference type="ARBA" id="ARBA00022692"/>
    </source>
</evidence>
<keyword evidence="16" id="KW-0472">Membrane</keyword>
<reference evidence="27" key="1">
    <citation type="submission" date="2025-08" db="UniProtKB">
        <authorList>
            <consortium name="Ensembl"/>
        </authorList>
    </citation>
    <scope>IDENTIFICATION</scope>
</reference>
<dbReference type="InterPro" id="IPR017907">
    <property type="entry name" value="Znf_RING_CS"/>
</dbReference>
<evidence type="ECO:0000256" key="1">
    <source>
        <dbReference type="ARBA" id="ARBA00000900"/>
    </source>
</evidence>
<keyword evidence="28" id="KW-1185">Reference proteome</keyword>
<sequence>MARASPPEVIRAAQKDEYYLGGLRSAAGSALHSLAGAKKWLEWRKEIELLSDIAYFGLTTIAGYQTLGEEYVGIVQVDPSQRRVPSRLRRSVLVTLHVVLPYLLDKALLPLEQELQADGDSTRPSQGSSVSGRSRSRARRWVRHHTASLTEQQRKALQRAAFVLRQGLTCLHRLHIAWFYIHGTFYHLAKRLAGITYLHTRHLPGEDRRAWTSYKLLGLISLLHLALSMGLQLYSFRQRQRARKEWRLHRNLSHRRSSLDDRAVCRSPLCTLCLEERRHSTATPCGHLFCWECITEWCNTKTECPLCREKFPPQKLVYLRHYR</sequence>
<evidence type="ECO:0000256" key="6">
    <source>
        <dbReference type="ARBA" id="ARBA00022448"/>
    </source>
</evidence>
<gene>
    <name evidence="27" type="primary">Pex10</name>
</gene>
<dbReference type="GO" id="GO:0016562">
    <property type="term" value="P:protein import into peroxisome matrix, receptor recycling"/>
    <property type="evidence" value="ECO:0007669"/>
    <property type="project" value="Ensembl"/>
</dbReference>
<evidence type="ECO:0000256" key="23">
    <source>
        <dbReference type="ARBA" id="ARBA00079947"/>
    </source>
</evidence>
<name>A0A8C5KT93_JACJA</name>
<dbReference type="GO" id="GO:0005778">
    <property type="term" value="C:peroxisomal membrane"/>
    <property type="evidence" value="ECO:0007669"/>
    <property type="project" value="UniProtKB-SubCell"/>
</dbReference>
<evidence type="ECO:0000256" key="19">
    <source>
        <dbReference type="ARBA" id="ARBA00045271"/>
    </source>
</evidence>
<comment type="subcellular location">
    <subcellularLocation>
        <location evidence="2">Peroxisome membrane</location>
        <topology evidence="2">Multi-pass membrane protein</topology>
    </subcellularLocation>
</comment>
<keyword evidence="14" id="KW-0653">Protein transport</keyword>
<dbReference type="OrthoDB" id="6270329at2759"/>
<dbReference type="Pfam" id="PF13639">
    <property type="entry name" value="zf-RING_2"/>
    <property type="match status" value="1"/>
</dbReference>
<comment type="function">
    <text evidence="19">E3 ubiquitin-protein ligase component of a retrotranslocation channel required for peroxisome organization by mediating export of the PEX5 receptor from peroxisomes to the cytosol, thereby promoting PEX5 recycling. The retrotranslocation channel is composed of PEX2, PEX10 and PEX12; each subunit contributing transmembrane segments that coassemble into an open channel that specifically allows the passage of PEX5 through the peroxisomal membrane. PEX10 also regulates PEX5 recycling by acting as a E3 ubiquitin-protein ligase. When PEX5 recycling is compromised, PEX10 catalyzes polyubiquitination of PEX5 during its passage through the retrotranslocation channel, leading to its degradation.</text>
</comment>
<evidence type="ECO:0000256" key="2">
    <source>
        <dbReference type="ARBA" id="ARBA00004585"/>
    </source>
</evidence>
<evidence type="ECO:0000256" key="16">
    <source>
        <dbReference type="ARBA" id="ARBA00023136"/>
    </source>
</evidence>
<dbReference type="GO" id="GO:0034614">
    <property type="term" value="P:cellular response to reactive oxygen species"/>
    <property type="evidence" value="ECO:0007669"/>
    <property type="project" value="Ensembl"/>
</dbReference>
<evidence type="ECO:0000256" key="8">
    <source>
        <dbReference type="ARBA" id="ARBA00022679"/>
    </source>
</evidence>
<comment type="pathway">
    <text evidence="3">Protein modification; protein ubiquitination.</text>
</comment>
<evidence type="ECO:0000256" key="11">
    <source>
        <dbReference type="ARBA" id="ARBA00022771"/>
    </source>
</evidence>
<evidence type="ECO:0000256" key="15">
    <source>
        <dbReference type="ARBA" id="ARBA00022989"/>
    </source>
</evidence>
<reference evidence="27" key="2">
    <citation type="submission" date="2025-09" db="UniProtKB">
        <authorList>
            <consortium name="Ensembl"/>
        </authorList>
    </citation>
    <scope>IDENTIFICATION</scope>
</reference>
<dbReference type="AlphaFoldDB" id="A0A8C5KT93"/>
<dbReference type="Ensembl" id="ENSJJAT00000021528.1">
    <property type="protein sequence ID" value="ENSJJAP00000015024.1"/>
    <property type="gene ID" value="ENSJJAG00000017321.1"/>
</dbReference>
<dbReference type="PROSITE" id="PS00518">
    <property type="entry name" value="ZF_RING_1"/>
    <property type="match status" value="1"/>
</dbReference>
<evidence type="ECO:0000313" key="28">
    <source>
        <dbReference type="Proteomes" id="UP000694385"/>
    </source>
</evidence>
<dbReference type="GeneTree" id="ENSGT00510000048446"/>
<proteinExistence type="inferred from homology"/>
<dbReference type="CDD" id="cd16527">
    <property type="entry name" value="RING-HC_PEX10"/>
    <property type="match status" value="1"/>
</dbReference>
<evidence type="ECO:0000256" key="13">
    <source>
        <dbReference type="ARBA" id="ARBA00022833"/>
    </source>
</evidence>
<dbReference type="Pfam" id="PF04757">
    <property type="entry name" value="Pex2_Pex12"/>
    <property type="match status" value="1"/>
</dbReference>
<dbReference type="InterPro" id="IPR025654">
    <property type="entry name" value="PEX2/10"/>
</dbReference>
<feature type="domain" description="RING-type" evidence="26">
    <location>
        <begin position="270"/>
        <end position="308"/>
    </location>
</feature>
<evidence type="ECO:0000256" key="12">
    <source>
        <dbReference type="ARBA" id="ARBA00022786"/>
    </source>
</evidence>
<evidence type="ECO:0000256" key="4">
    <source>
        <dbReference type="ARBA" id="ARBA00008704"/>
    </source>
</evidence>
<dbReference type="EC" id="2.3.2.27" evidence="5"/>
<organism evidence="27 28">
    <name type="scientific">Jaculus jaculus</name>
    <name type="common">Lesser Egyptian jerboa</name>
    <dbReference type="NCBI Taxonomy" id="51337"/>
    <lineage>
        <taxon>Eukaryota</taxon>
        <taxon>Metazoa</taxon>
        <taxon>Chordata</taxon>
        <taxon>Craniata</taxon>
        <taxon>Vertebrata</taxon>
        <taxon>Euteleostomi</taxon>
        <taxon>Mammalia</taxon>
        <taxon>Eutheria</taxon>
        <taxon>Euarchontoglires</taxon>
        <taxon>Glires</taxon>
        <taxon>Rodentia</taxon>
        <taxon>Myomorpha</taxon>
        <taxon>Dipodoidea</taxon>
        <taxon>Dipodidae</taxon>
        <taxon>Dipodinae</taxon>
        <taxon>Jaculus</taxon>
    </lineage>
</organism>
<evidence type="ECO:0000313" key="27">
    <source>
        <dbReference type="Ensembl" id="ENSJJAP00000015024.1"/>
    </source>
</evidence>
<evidence type="ECO:0000256" key="21">
    <source>
        <dbReference type="ARBA" id="ARBA00069541"/>
    </source>
</evidence>
<dbReference type="FunFam" id="3.30.40.10:FF:000332">
    <property type="entry name" value="Peroxisome biogenesis factor 10"/>
    <property type="match status" value="1"/>
</dbReference>
<dbReference type="GO" id="GO:0061630">
    <property type="term" value="F:ubiquitin protein ligase activity"/>
    <property type="evidence" value="ECO:0007669"/>
    <property type="project" value="UniProtKB-EC"/>
</dbReference>
<evidence type="ECO:0000256" key="24">
    <source>
        <dbReference type="PROSITE-ProRule" id="PRU00175"/>
    </source>
</evidence>
<keyword evidence="10" id="KW-0479">Metal-binding</keyword>
<keyword evidence="8" id="KW-0808">Transferase</keyword>
<dbReference type="GO" id="GO:0008270">
    <property type="term" value="F:zinc ion binding"/>
    <property type="evidence" value="ECO:0007669"/>
    <property type="project" value="UniProtKB-KW"/>
</dbReference>
<keyword evidence="12" id="KW-0833">Ubl conjugation pathway</keyword>
<evidence type="ECO:0000256" key="20">
    <source>
        <dbReference type="ARBA" id="ARBA00062044"/>
    </source>
</evidence>
<evidence type="ECO:0000256" key="3">
    <source>
        <dbReference type="ARBA" id="ARBA00004906"/>
    </source>
</evidence>
<dbReference type="PANTHER" id="PTHR23350:SF0">
    <property type="entry name" value="PEROXISOME BIOGENESIS FACTOR 10"/>
    <property type="match status" value="1"/>
</dbReference>
<dbReference type="RefSeq" id="XP_004657778.1">
    <property type="nucleotide sequence ID" value="XM_004657721.2"/>
</dbReference>
<dbReference type="InterPro" id="IPR001841">
    <property type="entry name" value="Znf_RING"/>
</dbReference>
<keyword evidence="13" id="KW-0862">Zinc</keyword>
<keyword evidence="17" id="KW-0576">Peroxisome</keyword>
<dbReference type="GeneID" id="101599173"/>
<dbReference type="Gene3D" id="3.30.40.10">
    <property type="entry name" value="Zinc/RING finger domain, C3HC4 (zinc finger)"/>
    <property type="match status" value="1"/>
</dbReference>
<accession>A0A8C5KT93</accession>
<evidence type="ECO:0000256" key="25">
    <source>
        <dbReference type="SAM" id="MobiDB-lite"/>
    </source>
</evidence>
<evidence type="ECO:0000259" key="26">
    <source>
        <dbReference type="PROSITE" id="PS50089"/>
    </source>
</evidence>
<feature type="region of interest" description="Disordered" evidence="25">
    <location>
        <begin position="118"/>
        <end position="140"/>
    </location>
</feature>
<dbReference type="PANTHER" id="PTHR23350">
    <property type="entry name" value="PEROXISOME ASSEMBLY PROTEIN 10"/>
    <property type="match status" value="1"/>
</dbReference>
<dbReference type="InterPro" id="IPR006845">
    <property type="entry name" value="Pex_N"/>
</dbReference>
<dbReference type="GO" id="GO:0043335">
    <property type="term" value="P:protein unfolding"/>
    <property type="evidence" value="ECO:0007669"/>
    <property type="project" value="Ensembl"/>
</dbReference>
<protein>
    <recommendedName>
        <fullName evidence="21">Peroxisome biogenesis factor 10</fullName>
        <ecNumber evidence="5">2.3.2.27</ecNumber>
    </recommendedName>
    <alternativeName>
        <fullName evidence="18">Peroxin-10</fullName>
    </alternativeName>
    <alternativeName>
        <fullName evidence="23">Peroxisomal biogenesis factor 10</fullName>
    </alternativeName>
    <alternativeName>
        <fullName evidence="22">Peroxisome assembly protein 10</fullName>
    </alternativeName>
</protein>
<dbReference type="GO" id="GO:0000425">
    <property type="term" value="P:pexophagy"/>
    <property type="evidence" value="ECO:0007669"/>
    <property type="project" value="Ensembl"/>
</dbReference>
<evidence type="ECO:0000256" key="17">
    <source>
        <dbReference type="ARBA" id="ARBA00023140"/>
    </source>
</evidence>
<dbReference type="InterPro" id="IPR013083">
    <property type="entry name" value="Znf_RING/FYVE/PHD"/>
</dbReference>
<dbReference type="SMART" id="SM00184">
    <property type="entry name" value="RING"/>
    <property type="match status" value="1"/>
</dbReference>
<evidence type="ECO:0000256" key="14">
    <source>
        <dbReference type="ARBA" id="ARBA00022927"/>
    </source>
</evidence>
<dbReference type="GO" id="GO:0000209">
    <property type="term" value="P:protein polyubiquitination"/>
    <property type="evidence" value="ECO:0007669"/>
    <property type="project" value="Ensembl"/>
</dbReference>
<feature type="compositionally biased region" description="Low complexity" evidence="25">
    <location>
        <begin position="123"/>
        <end position="133"/>
    </location>
</feature>
<evidence type="ECO:0000256" key="18">
    <source>
        <dbReference type="ARBA" id="ARBA00041230"/>
    </source>
</evidence>